<dbReference type="PANTHER" id="PTHR21261:SF6">
    <property type="entry name" value="BEATEN PATH IIA-RELATED"/>
    <property type="match status" value="1"/>
</dbReference>
<keyword evidence="2" id="KW-1185">Reference proteome</keyword>
<accession>A0A0L7LU81</accession>
<sequence>MTSIENSLEAKKYISTCVLTAMVHRVTSLRDVVLLVQPEIIIRGGTAALICSRDMQGAPLYSVKWYRGNHEFYRYTPMEEPDTRVFGLPGIYVDVNEPIERDPGAAPETGPQSRWQLQLRRPVLLADKDSYQPGEVLRANCTSSPSKPPANLTIYINEEPVHIFPSSGLLWTTVKSEVAVTSELFHSGRMRVACRASVYNVNTQPGCVHELPKLDHLPTPHFTAGEESSVHALKTPLNRIMN</sequence>
<evidence type="ECO:0008006" key="3">
    <source>
        <dbReference type="Google" id="ProtNLM"/>
    </source>
</evidence>
<protein>
    <recommendedName>
        <fullName evidence="3">Ig-like domain-containing protein</fullName>
    </recommendedName>
</protein>
<dbReference type="PANTHER" id="PTHR21261">
    <property type="entry name" value="BEAT PROTEIN"/>
    <property type="match status" value="1"/>
</dbReference>
<dbReference type="EMBL" id="JTDY01000071">
    <property type="protein sequence ID" value="KOB79038.1"/>
    <property type="molecule type" value="Genomic_DNA"/>
</dbReference>
<dbReference type="Proteomes" id="UP000037510">
    <property type="component" value="Unassembled WGS sequence"/>
</dbReference>
<name>A0A0L7LU81_OPEBR</name>
<gene>
    <name evidence="1" type="ORF">OBRU01_01237</name>
</gene>
<dbReference type="AlphaFoldDB" id="A0A0L7LU81"/>
<proteinExistence type="predicted"/>
<comment type="caution">
    <text evidence="1">The sequence shown here is derived from an EMBL/GenBank/DDBJ whole genome shotgun (WGS) entry which is preliminary data.</text>
</comment>
<evidence type="ECO:0000313" key="1">
    <source>
        <dbReference type="EMBL" id="KOB79038.1"/>
    </source>
</evidence>
<dbReference type="STRING" id="104452.A0A0L7LU81"/>
<reference evidence="1 2" key="1">
    <citation type="journal article" date="2015" name="Genome Biol. Evol.">
        <title>The genome of winter moth (Operophtera brumata) provides a genomic perspective on sexual dimorphism and phenology.</title>
        <authorList>
            <person name="Derks M.F."/>
            <person name="Smit S."/>
            <person name="Salis L."/>
            <person name="Schijlen E."/>
            <person name="Bossers A."/>
            <person name="Mateman C."/>
            <person name="Pijl A.S."/>
            <person name="de Ridder D."/>
            <person name="Groenen M.A."/>
            <person name="Visser M.E."/>
            <person name="Megens H.J."/>
        </authorList>
    </citation>
    <scope>NUCLEOTIDE SEQUENCE [LARGE SCALE GENOMIC DNA]</scope>
    <source>
        <strain evidence="1">WM2013NL</strain>
        <tissue evidence="1">Head and thorax</tissue>
    </source>
</reference>
<feature type="non-terminal residue" evidence="1">
    <location>
        <position position="242"/>
    </location>
</feature>
<evidence type="ECO:0000313" key="2">
    <source>
        <dbReference type="Proteomes" id="UP000037510"/>
    </source>
</evidence>
<organism evidence="1 2">
    <name type="scientific">Operophtera brumata</name>
    <name type="common">Winter moth</name>
    <name type="synonym">Phalaena brumata</name>
    <dbReference type="NCBI Taxonomy" id="104452"/>
    <lineage>
        <taxon>Eukaryota</taxon>
        <taxon>Metazoa</taxon>
        <taxon>Ecdysozoa</taxon>
        <taxon>Arthropoda</taxon>
        <taxon>Hexapoda</taxon>
        <taxon>Insecta</taxon>
        <taxon>Pterygota</taxon>
        <taxon>Neoptera</taxon>
        <taxon>Endopterygota</taxon>
        <taxon>Lepidoptera</taxon>
        <taxon>Glossata</taxon>
        <taxon>Ditrysia</taxon>
        <taxon>Geometroidea</taxon>
        <taxon>Geometridae</taxon>
        <taxon>Larentiinae</taxon>
        <taxon>Operophtera</taxon>
    </lineage>
</organism>